<organism evidence="2 3">
    <name type="scientific">Roseateles subflavus</name>
    <dbReference type="NCBI Taxonomy" id="3053353"/>
    <lineage>
        <taxon>Bacteria</taxon>
        <taxon>Pseudomonadati</taxon>
        <taxon>Pseudomonadota</taxon>
        <taxon>Betaproteobacteria</taxon>
        <taxon>Burkholderiales</taxon>
        <taxon>Sphaerotilaceae</taxon>
        <taxon>Roseateles</taxon>
    </lineage>
</organism>
<evidence type="ECO:0000313" key="3">
    <source>
        <dbReference type="Proteomes" id="UP001238603"/>
    </source>
</evidence>
<comment type="caution">
    <text evidence="2">The sequence shown here is derived from an EMBL/GenBank/DDBJ whole genome shotgun (WGS) entry which is preliminary data.</text>
</comment>
<sequence length="137" mass="15119">MKFPRFGSRLAALLFGSGEAASAAPIPEAEQPNAELLERRLADALCGRLKDANRQEIHALCTFMEREVMPLLGGDSLLRVAEVIEANAPDAIESIPSLQRHQKHLQRAERMASIFERGNLQALTKAFEEEALRAQGQ</sequence>
<keyword evidence="1" id="KW-0732">Signal</keyword>
<name>A0ABT7LNI8_9BURK</name>
<dbReference type="Proteomes" id="UP001238603">
    <property type="component" value="Unassembled WGS sequence"/>
</dbReference>
<feature type="signal peptide" evidence="1">
    <location>
        <begin position="1"/>
        <end position="23"/>
    </location>
</feature>
<evidence type="ECO:0000313" key="2">
    <source>
        <dbReference type="EMBL" id="MDL5034383.1"/>
    </source>
</evidence>
<gene>
    <name evidence="2" type="ORF">QRD43_20945</name>
</gene>
<protein>
    <submittedName>
        <fullName evidence="2">Uncharacterized protein</fullName>
    </submittedName>
</protein>
<feature type="chain" id="PRO_5046155638" evidence="1">
    <location>
        <begin position="24"/>
        <end position="137"/>
    </location>
</feature>
<reference evidence="2 3" key="1">
    <citation type="submission" date="2023-06" db="EMBL/GenBank/DDBJ databases">
        <title>Pelomonas sp. APW6 16S ribosomal RNA gene genome sequencing and assembly.</title>
        <authorList>
            <person name="Woo H."/>
        </authorList>
    </citation>
    <scope>NUCLEOTIDE SEQUENCE [LARGE SCALE GENOMIC DNA]</scope>
    <source>
        <strain evidence="2 3">APW6</strain>
    </source>
</reference>
<dbReference type="RefSeq" id="WP_285984458.1">
    <property type="nucleotide sequence ID" value="NZ_JASVDS010000008.1"/>
</dbReference>
<dbReference type="EMBL" id="JASVDS010000008">
    <property type="protein sequence ID" value="MDL5034383.1"/>
    <property type="molecule type" value="Genomic_DNA"/>
</dbReference>
<evidence type="ECO:0000256" key="1">
    <source>
        <dbReference type="SAM" id="SignalP"/>
    </source>
</evidence>
<accession>A0ABT7LNI8</accession>
<keyword evidence="3" id="KW-1185">Reference proteome</keyword>
<proteinExistence type="predicted"/>